<evidence type="ECO:0000313" key="2">
    <source>
        <dbReference type="Proteomes" id="UP000190675"/>
    </source>
</evidence>
<name>A0A1M5U5F7_9BRAD</name>
<sequence>MTIEILHLTAQIQRWLNARVARHLAEQAERLAR</sequence>
<reference evidence="1 2" key="1">
    <citation type="submission" date="2016-11" db="EMBL/GenBank/DDBJ databases">
        <authorList>
            <person name="Jaros S."/>
            <person name="Januszkiewicz K."/>
            <person name="Wedrychowicz H."/>
        </authorList>
    </citation>
    <scope>NUCLEOTIDE SEQUENCE [LARGE SCALE GENOMIC DNA]</scope>
    <source>
        <strain evidence="1 2">GAS242</strain>
    </source>
</reference>
<dbReference type="EMBL" id="LT670818">
    <property type="protein sequence ID" value="SHH58247.1"/>
    <property type="molecule type" value="Genomic_DNA"/>
</dbReference>
<dbReference type="Proteomes" id="UP000190675">
    <property type="component" value="Chromosome I"/>
</dbReference>
<dbReference type="AlphaFoldDB" id="A0A1M5U5F7"/>
<proteinExistence type="predicted"/>
<organism evidence="1 2">
    <name type="scientific">Bradyrhizobium erythrophlei</name>
    <dbReference type="NCBI Taxonomy" id="1437360"/>
    <lineage>
        <taxon>Bacteria</taxon>
        <taxon>Pseudomonadati</taxon>
        <taxon>Pseudomonadota</taxon>
        <taxon>Alphaproteobacteria</taxon>
        <taxon>Hyphomicrobiales</taxon>
        <taxon>Nitrobacteraceae</taxon>
        <taxon>Bradyrhizobium</taxon>
    </lineage>
</organism>
<protein>
    <submittedName>
        <fullName evidence="1">Uncharacterized protein</fullName>
    </submittedName>
</protein>
<gene>
    <name evidence="1" type="ORF">SAMN05444169_8186</name>
</gene>
<evidence type="ECO:0000313" key="1">
    <source>
        <dbReference type="EMBL" id="SHH58247.1"/>
    </source>
</evidence>
<accession>A0A1M5U5F7</accession>